<protein>
    <submittedName>
        <fullName evidence="2">Membrane protein</fullName>
    </submittedName>
</protein>
<sequence length="148" mass="16964">MTIEKRVGMILVSLVALIMGGVTVFTSGSELIAALRMEDQVKSSYVMFALIFFSPFMLYVFLLLIYLGITYKPAELEKVRKKKKKKQSPTLYERIMIFVLAIAFLGLVVSIPLSWYMHFRLLDAGYVVCENKYGKGATRYAKEKERCH</sequence>
<comment type="caution">
    <text evidence="2">The sequence shown here is derived from an EMBL/GenBank/DDBJ whole genome shotgun (WGS) entry which is preliminary data.</text>
</comment>
<dbReference type="AlphaFoldDB" id="A0A2D0KME3"/>
<evidence type="ECO:0000313" key="2">
    <source>
        <dbReference type="EMBL" id="PHM64558.1"/>
    </source>
</evidence>
<gene>
    <name evidence="2" type="ORF">Xsto_02832</name>
</gene>
<keyword evidence="3" id="KW-1185">Reference proteome</keyword>
<feature type="transmembrane region" description="Helical" evidence="1">
    <location>
        <begin position="45"/>
        <end position="70"/>
    </location>
</feature>
<keyword evidence="1" id="KW-0812">Transmembrane</keyword>
<dbReference type="Pfam" id="PF06836">
    <property type="entry name" value="DUF1240"/>
    <property type="match status" value="1"/>
</dbReference>
<feature type="transmembrane region" description="Helical" evidence="1">
    <location>
        <begin position="7"/>
        <end position="25"/>
    </location>
</feature>
<keyword evidence="1" id="KW-0472">Membrane</keyword>
<accession>A0A2D0KME3</accession>
<dbReference type="EMBL" id="NJAJ01000027">
    <property type="protein sequence ID" value="PHM64558.1"/>
    <property type="molecule type" value="Genomic_DNA"/>
</dbReference>
<dbReference type="InterPro" id="IPR010665">
    <property type="entry name" value="DUF1240"/>
</dbReference>
<name>A0A2D0KME3_9GAMM</name>
<keyword evidence="1" id="KW-1133">Transmembrane helix</keyword>
<evidence type="ECO:0000256" key="1">
    <source>
        <dbReference type="SAM" id="Phobius"/>
    </source>
</evidence>
<dbReference type="Proteomes" id="UP000222366">
    <property type="component" value="Unassembled WGS sequence"/>
</dbReference>
<dbReference type="RefSeq" id="WP_099125426.1">
    <property type="nucleotide sequence ID" value="NZ_CAWNRH010000101.1"/>
</dbReference>
<proteinExistence type="predicted"/>
<evidence type="ECO:0000313" key="3">
    <source>
        <dbReference type="Proteomes" id="UP000222366"/>
    </source>
</evidence>
<organism evidence="2 3">
    <name type="scientific">Xenorhabdus stockiae</name>
    <dbReference type="NCBI Taxonomy" id="351614"/>
    <lineage>
        <taxon>Bacteria</taxon>
        <taxon>Pseudomonadati</taxon>
        <taxon>Pseudomonadota</taxon>
        <taxon>Gammaproteobacteria</taxon>
        <taxon>Enterobacterales</taxon>
        <taxon>Morganellaceae</taxon>
        <taxon>Xenorhabdus</taxon>
    </lineage>
</organism>
<feature type="transmembrane region" description="Helical" evidence="1">
    <location>
        <begin position="91"/>
        <end position="117"/>
    </location>
</feature>
<reference evidence="2 3" key="1">
    <citation type="journal article" date="2017" name="Nat. Microbiol.">
        <title>Natural product diversity associated with the nematode symbionts Photorhabdus and Xenorhabdus.</title>
        <authorList>
            <person name="Tobias N.J."/>
            <person name="Wolff H."/>
            <person name="Djahanschiri B."/>
            <person name="Grundmann F."/>
            <person name="Kronenwerth M."/>
            <person name="Shi Y.M."/>
            <person name="Simonyi S."/>
            <person name="Grun P."/>
            <person name="Shapiro-Ilan D."/>
            <person name="Pidot S.J."/>
            <person name="Stinear T.P."/>
            <person name="Ebersberger I."/>
            <person name="Bode H.B."/>
        </authorList>
    </citation>
    <scope>NUCLEOTIDE SEQUENCE [LARGE SCALE GENOMIC DNA]</scope>
    <source>
        <strain evidence="2 3">DSM 17904</strain>
    </source>
</reference>